<dbReference type="InterPro" id="IPR048372">
    <property type="entry name" value="ZapC_C"/>
</dbReference>
<keyword evidence="4" id="KW-1185">Reference proteome</keyword>
<reference evidence="3 4" key="1">
    <citation type="submission" date="2015-12" db="EMBL/GenBank/DDBJ databases">
        <title>Complete genome of Lacimicrobium alkaliphilum KCTC 32984.</title>
        <authorList>
            <person name="Kim S.-G."/>
            <person name="Lee Y.-J."/>
        </authorList>
    </citation>
    <scope>NUCLEOTIDE SEQUENCE [LARGE SCALE GENOMIC DNA]</scope>
    <source>
        <strain evidence="3 4">YelD216</strain>
    </source>
</reference>
<organism evidence="3 4">
    <name type="scientific">Lacimicrobium alkaliphilum</name>
    <dbReference type="NCBI Taxonomy" id="1526571"/>
    <lineage>
        <taxon>Bacteria</taxon>
        <taxon>Pseudomonadati</taxon>
        <taxon>Pseudomonadota</taxon>
        <taxon>Gammaproteobacteria</taxon>
        <taxon>Alteromonadales</taxon>
        <taxon>Alteromonadaceae</taxon>
        <taxon>Lacimicrobium</taxon>
    </lineage>
</organism>
<dbReference type="OrthoDB" id="5765005at2"/>
<dbReference type="RefSeq" id="WP_062479685.1">
    <property type="nucleotide sequence ID" value="NZ_CP013650.1"/>
</dbReference>
<protein>
    <recommendedName>
        <fullName evidence="5">Cell division protein ZapC</fullName>
    </recommendedName>
</protein>
<evidence type="ECO:0000313" key="4">
    <source>
        <dbReference type="Proteomes" id="UP000068447"/>
    </source>
</evidence>
<sequence>MLQPDTNWYWFYDSQHGCLSLSMGEMQFTTPYAYKVLNRSPVKAADFDLQDLEHYSLVARELELTCTTFSAALKTQLALNICAALRFHKPLMPKSWFFNRHNNPGHYHHLAYLTTATSEARVWVVEEKPSSCLCMLLSPELELRQGKTMKQFELIRVTPDCLLPCLEQYPQLKRA</sequence>
<evidence type="ECO:0000259" key="1">
    <source>
        <dbReference type="Pfam" id="PF07126"/>
    </source>
</evidence>
<evidence type="ECO:0008006" key="5">
    <source>
        <dbReference type="Google" id="ProtNLM"/>
    </source>
</evidence>
<dbReference type="Proteomes" id="UP000068447">
    <property type="component" value="Chromosome"/>
</dbReference>
<dbReference type="AlphaFoldDB" id="A0A0U2PGC4"/>
<proteinExistence type="predicted"/>
<dbReference type="InterPro" id="IPR048373">
    <property type="entry name" value="ZapC_N"/>
</dbReference>
<dbReference type="KEGG" id="lal:AT746_09540"/>
<accession>A0A0U2PGC4</accession>
<gene>
    <name evidence="3" type="ORF">AT746_09540</name>
</gene>
<evidence type="ECO:0000259" key="2">
    <source>
        <dbReference type="Pfam" id="PF21083"/>
    </source>
</evidence>
<name>A0A0U2PGC4_9ALTE</name>
<dbReference type="Pfam" id="PF21083">
    <property type="entry name" value="ZapC_N"/>
    <property type="match status" value="1"/>
</dbReference>
<dbReference type="STRING" id="1526571.AT746_09540"/>
<feature type="domain" description="Cell-division protein ZapC N-terminal" evidence="2">
    <location>
        <begin position="1"/>
        <end position="89"/>
    </location>
</feature>
<dbReference type="EMBL" id="CP013650">
    <property type="protein sequence ID" value="ALS98477.1"/>
    <property type="molecule type" value="Genomic_DNA"/>
</dbReference>
<dbReference type="Pfam" id="PF07126">
    <property type="entry name" value="ZapC_C"/>
    <property type="match status" value="1"/>
</dbReference>
<evidence type="ECO:0000313" key="3">
    <source>
        <dbReference type="EMBL" id="ALS98477.1"/>
    </source>
</evidence>
<feature type="domain" description="Cell-division protein ZapC C-terminal" evidence="1">
    <location>
        <begin position="90"/>
        <end position="167"/>
    </location>
</feature>